<keyword evidence="3" id="KW-1185">Reference proteome</keyword>
<comment type="caution">
    <text evidence="2">The sequence shown here is derived from an EMBL/GenBank/DDBJ whole genome shotgun (WGS) entry which is preliminary data.</text>
</comment>
<dbReference type="AlphaFoldDB" id="A0A7J7M2Q2"/>
<evidence type="ECO:0000313" key="2">
    <source>
        <dbReference type="EMBL" id="KAF6149127.1"/>
    </source>
</evidence>
<evidence type="ECO:0000313" key="3">
    <source>
        <dbReference type="Proteomes" id="UP000541444"/>
    </source>
</evidence>
<evidence type="ECO:0008006" key="4">
    <source>
        <dbReference type="Google" id="ProtNLM"/>
    </source>
</evidence>
<feature type="compositionally biased region" description="Basic and acidic residues" evidence="1">
    <location>
        <begin position="144"/>
        <end position="157"/>
    </location>
</feature>
<reference evidence="2 3" key="1">
    <citation type="journal article" date="2020" name="IScience">
        <title>Genome Sequencing of the Endangered Kingdonia uniflora (Circaeasteraceae, Ranunculales) Reveals Potential Mechanisms of Evolutionary Specialization.</title>
        <authorList>
            <person name="Sun Y."/>
            <person name="Deng T."/>
            <person name="Zhang A."/>
            <person name="Moore M.J."/>
            <person name="Landis J.B."/>
            <person name="Lin N."/>
            <person name="Zhang H."/>
            <person name="Zhang X."/>
            <person name="Huang J."/>
            <person name="Zhang X."/>
            <person name="Sun H."/>
            <person name="Wang H."/>
        </authorList>
    </citation>
    <scope>NUCLEOTIDE SEQUENCE [LARGE SCALE GENOMIC DNA]</scope>
    <source>
        <strain evidence="2">TB1705</strain>
        <tissue evidence="2">Leaf</tissue>
    </source>
</reference>
<dbReference type="Proteomes" id="UP000541444">
    <property type="component" value="Unassembled WGS sequence"/>
</dbReference>
<sequence length="215" mass="23734">MYARRNKTAEWDQDGLVPRAEEHIAKMEIFYGQYHPEGAGDGYHVAIGANGKSPYHRVSLYVETYKKGIYPIVDPSDWGKPIDDFLPPPLVRGSGRPRKVRIPYPDETLDPQKKCGKCGGFGHNKKTCKCDPAPPKPKITRQRQRADTHSSRTEHRRNTNQPPVTPDVGGRGRTRGRGRSCSTRGGRSGGIFTHMNSFGGGIGIGISLFGEGSTF</sequence>
<evidence type="ECO:0000256" key="1">
    <source>
        <dbReference type="SAM" id="MobiDB-lite"/>
    </source>
</evidence>
<organism evidence="2 3">
    <name type="scientific">Kingdonia uniflora</name>
    <dbReference type="NCBI Taxonomy" id="39325"/>
    <lineage>
        <taxon>Eukaryota</taxon>
        <taxon>Viridiplantae</taxon>
        <taxon>Streptophyta</taxon>
        <taxon>Embryophyta</taxon>
        <taxon>Tracheophyta</taxon>
        <taxon>Spermatophyta</taxon>
        <taxon>Magnoliopsida</taxon>
        <taxon>Ranunculales</taxon>
        <taxon>Circaeasteraceae</taxon>
        <taxon>Kingdonia</taxon>
    </lineage>
</organism>
<name>A0A7J7M2Q2_9MAGN</name>
<dbReference type="OrthoDB" id="1939383at2759"/>
<protein>
    <recommendedName>
        <fullName evidence="4">CCHC-type domain-containing protein</fullName>
    </recommendedName>
</protein>
<gene>
    <name evidence="2" type="ORF">GIB67_038360</name>
</gene>
<accession>A0A7J7M2Q2</accession>
<proteinExistence type="predicted"/>
<feature type="region of interest" description="Disordered" evidence="1">
    <location>
        <begin position="126"/>
        <end position="192"/>
    </location>
</feature>
<dbReference type="EMBL" id="JACGCM010001800">
    <property type="protein sequence ID" value="KAF6149127.1"/>
    <property type="molecule type" value="Genomic_DNA"/>
</dbReference>